<dbReference type="RefSeq" id="WP_086029029.1">
    <property type="nucleotide sequence ID" value="NZ_LAPZ01000001.1"/>
</dbReference>
<dbReference type="GO" id="GO:0002949">
    <property type="term" value="P:tRNA threonylcarbamoyladenosine modification"/>
    <property type="evidence" value="ECO:0007669"/>
    <property type="project" value="InterPro"/>
</dbReference>
<evidence type="ECO:0000313" key="12">
    <source>
        <dbReference type="Proteomes" id="UP000194221"/>
    </source>
</evidence>
<protein>
    <recommendedName>
        <fullName evidence="3">tRNA threonylcarbamoyladenosine biosynthesis protein TsaE</fullName>
    </recommendedName>
    <alternativeName>
        <fullName evidence="10">t(6)A37 threonylcarbamoyladenosine biosynthesis protein TsaE</fullName>
    </alternativeName>
</protein>
<reference evidence="11 12" key="1">
    <citation type="submission" date="2015-03" db="EMBL/GenBank/DDBJ databases">
        <title>Genome sequence of Tenacibaculum sp. S2-2, isolated from intestinal microbiota of sea cucumber, Apostichopus japonicas.</title>
        <authorList>
            <person name="Shao Z."/>
            <person name="Wang L."/>
            <person name="Li X."/>
        </authorList>
    </citation>
    <scope>NUCLEOTIDE SEQUENCE [LARGE SCALE GENOMIC DNA]</scope>
    <source>
        <strain evidence="11 12">S2-2</strain>
    </source>
</reference>
<dbReference type="SUPFAM" id="SSF52540">
    <property type="entry name" value="P-loop containing nucleoside triphosphate hydrolases"/>
    <property type="match status" value="1"/>
</dbReference>
<dbReference type="GO" id="GO:0016787">
    <property type="term" value="F:hydrolase activity"/>
    <property type="evidence" value="ECO:0007669"/>
    <property type="project" value="UniProtKB-KW"/>
</dbReference>
<gene>
    <name evidence="11" type="ORF">WH52_00870</name>
</gene>
<dbReference type="Proteomes" id="UP000194221">
    <property type="component" value="Unassembled WGS sequence"/>
</dbReference>
<evidence type="ECO:0000256" key="1">
    <source>
        <dbReference type="ARBA" id="ARBA00004496"/>
    </source>
</evidence>
<dbReference type="PANTHER" id="PTHR33540">
    <property type="entry name" value="TRNA THREONYLCARBAMOYLADENOSINE BIOSYNTHESIS PROTEIN TSAE"/>
    <property type="match status" value="1"/>
</dbReference>
<keyword evidence="12" id="KW-1185">Reference proteome</keyword>
<dbReference type="OrthoDB" id="9815896at2"/>
<keyword evidence="4" id="KW-0963">Cytoplasm</keyword>
<evidence type="ECO:0000256" key="6">
    <source>
        <dbReference type="ARBA" id="ARBA00022723"/>
    </source>
</evidence>
<dbReference type="STRING" id="1635173.WH52_00870"/>
<dbReference type="InterPro" id="IPR027417">
    <property type="entry name" value="P-loop_NTPase"/>
</dbReference>
<sequence>MNRDYSLEELPSVAKELISNVPNKVLLFNGEMGAGKTTLIKEVCKELGIEDVTHSPTFSLVNEYLSNKGETVYHFDFYRIEDEEEAYDMGVEDYLYSNNWCLIEWPENVKNLLPLEAIDIQITVLPNGKRNIQLKQN</sequence>
<dbReference type="PANTHER" id="PTHR33540:SF2">
    <property type="entry name" value="TRNA THREONYLCARBAMOYLADENOSINE BIOSYNTHESIS PROTEIN TSAE"/>
    <property type="match status" value="1"/>
</dbReference>
<evidence type="ECO:0000256" key="7">
    <source>
        <dbReference type="ARBA" id="ARBA00022741"/>
    </source>
</evidence>
<comment type="subcellular location">
    <subcellularLocation>
        <location evidence="1">Cytoplasm</location>
    </subcellularLocation>
</comment>
<evidence type="ECO:0000256" key="5">
    <source>
        <dbReference type="ARBA" id="ARBA00022694"/>
    </source>
</evidence>
<keyword evidence="9" id="KW-0460">Magnesium</keyword>
<keyword evidence="7" id="KW-0547">Nucleotide-binding</keyword>
<evidence type="ECO:0000256" key="2">
    <source>
        <dbReference type="ARBA" id="ARBA00007599"/>
    </source>
</evidence>
<evidence type="ECO:0000256" key="9">
    <source>
        <dbReference type="ARBA" id="ARBA00022842"/>
    </source>
</evidence>
<evidence type="ECO:0000256" key="4">
    <source>
        <dbReference type="ARBA" id="ARBA00022490"/>
    </source>
</evidence>
<evidence type="ECO:0000313" key="11">
    <source>
        <dbReference type="EMBL" id="OSY89231.1"/>
    </source>
</evidence>
<comment type="similarity">
    <text evidence="2">Belongs to the TsaE family.</text>
</comment>
<dbReference type="GO" id="GO:0005737">
    <property type="term" value="C:cytoplasm"/>
    <property type="evidence" value="ECO:0007669"/>
    <property type="project" value="UniProtKB-SubCell"/>
</dbReference>
<dbReference type="Pfam" id="PF02367">
    <property type="entry name" value="TsaE"/>
    <property type="match status" value="1"/>
</dbReference>
<dbReference type="NCBIfam" id="TIGR00150">
    <property type="entry name" value="T6A_YjeE"/>
    <property type="match status" value="1"/>
</dbReference>
<evidence type="ECO:0000256" key="8">
    <source>
        <dbReference type="ARBA" id="ARBA00022840"/>
    </source>
</evidence>
<dbReference type="FunCoup" id="A0A1Y2PGW0">
    <property type="interactions" value="379"/>
</dbReference>
<dbReference type="EMBL" id="LAPZ01000001">
    <property type="protein sequence ID" value="OSY89231.1"/>
    <property type="molecule type" value="Genomic_DNA"/>
</dbReference>
<dbReference type="AlphaFoldDB" id="A0A1Y2PGW0"/>
<evidence type="ECO:0000256" key="3">
    <source>
        <dbReference type="ARBA" id="ARBA00019010"/>
    </source>
</evidence>
<dbReference type="GO" id="GO:0046872">
    <property type="term" value="F:metal ion binding"/>
    <property type="evidence" value="ECO:0007669"/>
    <property type="project" value="UniProtKB-KW"/>
</dbReference>
<keyword evidence="11" id="KW-0378">Hydrolase</keyword>
<dbReference type="Gene3D" id="3.40.50.300">
    <property type="entry name" value="P-loop containing nucleotide triphosphate hydrolases"/>
    <property type="match status" value="1"/>
</dbReference>
<comment type="caution">
    <text evidence="11">The sequence shown here is derived from an EMBL/GenBank/DDBJ whole genome shotgun (WGS) entry which is preliminary data.</text>
</comment>
<evidence type="ECO:0000256" key="10">
    <source>
        <dbReference type="ARBA" id="ARBA00032441"/>
    </source>
</evidence>
<dbReference type="InParanoid" id="A0A1Y2PGW0"/>
<dbReference type="GO" id="GO:0005524">
    <property type="term" value="F:ATP binding"/>
    <property type="evidence" value="ECO:0007669"/>
    <property type="project" value="UniProtKB-KW"/>
</dbReference>
<dbReference type="InterPro" id="IPR003442">
    <property type="entry name" value="T6A_TsaE"/>
</dbReference>
<accession>A0A1Y2PGW0</accession>
<keyword evidence="8" id="KW-0067">ATP-binding</keyword>
<proteinExistence type="inferred from homology"/>
<keyword evidence="6" id="KW-0479">Metal-binding</keyword>
<name>A0A1Y2PGW0_9FLAO</name>
<organism evidence="11 12">
    <name type="scientific">Tenacibaculum holothuriorum</name>
    <dbReference type="NCBI Taxonomy" id="1635173"/>
    <lineage>
        <taxon>Bacteria</taxon>
        <taxon>Pseudomonadati</taxon>
        <taxon>Bacteroidota</taxon>
        <taxon>Flavobacteriia</taxon>
        <taxon>Flavobacteriales</taxon>
        <taxon>Flavobacteriaceae</taxon>
        <taxon>Tenacibaculum</taxon>
    </lineage>
</organism>
<keyword evidence="5" id="KW-0819">tRNA processing</keyword>